<sequence length="140" mass="15548">HSGLLVIQDLTEVVTLQTIDGIGDKFASFNLKFSNPKQIDGRYKYSNVFSPDDSIAIKLGYLENDPQALSLVMNGIVKEWNYNITKDGRILSIKGTDLKSKLLDLQVTFAYSGNQWTADAKIKDIIVLGHNERGTGQSLK</sequence>
<gene>
    <name evidence="1" type="ORF">LCGC14_2476170</name>
</gene>
<name>A0A0F9B9Q7_9ZZZZ</name>
<reference evidence="1" key="1">
    <citation type="journal article" date="2015" name="Nature">
        <title>Complex archaea that bridge the gap between prokaryotes and eukaryotes.</title>
        <authorList>
            <person name="Spang A."/>
            <person name="Saw J.H."/>
            <person name="Jorgensen S.L."/>
            <person name="Zaremba-Niedzwiedzka K."/>
            <person name="Martijn J."/>
            <person name="Lind A.E."/>
            <person name="van Eijk R."/>
            <person name="Schleper C."/>
            <person name="Guy L."/>
            <person name="Ettema T.J."/>
        </authorList>
    </citation>
    <scope>NUCLEOTIDE SEQUENCE</scope>
</reference>
<organism evidence="1">
    <name type="scientific">marine sediment metagenome</name>
    <dbReference type="NCBI Taxonomy" id="412755"/>
    <lineage>
        <taxon>unclassified sequences</taxon>
        <taxon>metagenomes</taxon>
        <taxon>ecological metagenomes</taxon>
    </lineage>
</organism>
<dbReference type="AlphaFoldDB" id="A0A0F9B9Q7"/>
<evidence type="ECO:0000313" key="1">
    <source>
        <dbReference type="EMBL" id="KKL18375.1"/>
    </source>
</evidence>
<proteinExistence type="predicted"/>
<accession>A0A0F9B9Q7</accession>
<protein>
    <submittedName>
        <fullName evidence="1">Uncharacterized protein</fullName>
    </submittedName>
</protein>
<feature type="non-terminal residue" evidence="1">
    <location>
        <position position="1"/>
    </location>
</feature>
<dbReference type="EMBL" id="LAZR01038894">
    <property type="protein sequence ID" value="KKL18375.1"/>
    <property type="molecule type" value="Genomic_DNA"/>
</dbReference>
<comment type="caution">
    <text evidence="1">The sequence shown here is derived from an EMBL/GenBank/DDBJ whole genome shotgun (WGS) entry which is preliminary data.</text>
</comment>
<dbReference type="SUPFAM" id="SSF69279">
    <property type="entry name" value="Phage tail proteins"/>
    <property type="match status" value="1"/>
</dbReference>